<evidence type="ECO:0000313" key="2">
    <source>
        <dbReference type="EMBL" id="AWB24128.1"/>
    </source>
</evidence>
<sequence>MVLSDTRSAGARDQTTDIGVEDGGLGVSEELVVSGGAVEPVVARLVSADGMEEYVFSLARDVRLEWALRLVTTYVSLGIENIFSPRRSALPSRSQE</sequence>
<keyword evidence="3" id="KW-1185">Reference proteome</keyword>
<dbReference type="EMBL" id="CP028843">
    <property type="protein sequence ID" value="AWB24128.1"/>
    <property type="molecule type" value="Genomic_DNA"/>
</dbReference>
<dbReference type="AlphaFoldDB" id="A0A2R4WRG8"/>
<gene>
    <name evidence="2" type="ORF">DA075_27295</name>
</gene>
<proteinExistence type="predicted"/>
<name>A0A2R4WRG8_9HYPH</name>
<protein>
    <submittedName>
        <fullName evidence="2">Uncharacterized protein</fullName>
    </submittedName>
</protein>
<accession>A0A2R4WRG8</accession>
<evidence type="ECO:0000256" key="1">
    <source>
        <dbReference type="SAM" id="MobiDB-lite"/>
    </source>
</evidence>
<dbReference type="KEGG" id="mee:DA075_27295"/>
<organism evidence="2 3">
    <name type="scientific">Methylobacterium currus</name>
    <dbReference type="NCBI Taxonomy" id="2051553"/>
    <lineage>
        <taxon>Bacteria</taxon>
        <taxon>Pseudomonadati</taxon>
        <taxon>Pseudomonadota</taxon>
        <taxon>Alphaproteobacteria</taxon>
        <taxon>Hyphomicrobiales</taxon>
        <taxon>Methylobacteriaceae</taxon>
        <taxon>Methylobacterium</taxon>
    </lineage>
</organism>
<evidence type="ECO:0000313" key="3">
    <source>
        <dbReference type="Proteomes" id="UP000244755"/>
    </source>
</evidence>
<reference evidence="2 3" key="1">
    <citation type="submission" date="2018-04" db="EMBL/GenBank/DDBJ databases">
        <title>Methylobacterium sp. PR1016A genome.</title>
        <authorList>
            <person name="Park W."/>
        </authorList>
    </citation>
    <scope>NUCLEOTIDE SEQUENCE [LARGE SCALE GENOMIC DNA]</scope>
    <source>
        <strain evidence="2 3">PR1016A</strain>
    </source>
</reference>
<feature type="region of interest" description="Disordered" evidence="1">
    <location>
        <begin position="1"/>
        <end position="22"/>
    </location>
</feature>
<dbReference type="Proteomes" id="UP000244755">
    <property type="component" value="Chromosome 1"/>
</dbReference>